<dbReference type="InterPro" id="IPR012907">
    <property type="entry name" value="Peptidase_S11_C"/>
</dbReference>
<evidence type="ECO:0000256" key="3">
    <source>
        <dbReference type="ARBA" id="ARBA00007164"/>
    </source>
</evidence>
<evidence type="ECO:0000256" key="6">
    <source>
        <dbReference type="ARBA" id="ARBA00022670"/>
    </source>
</evidence>
<dbReference type="InterPro" id="IPR015956">
    <property type="entry name" value="Peniciliin-bd_prot_C_sf"/>
</dbReference>
<dbReference type="SUPFAM" id="SSF69189">
    <property type="entry name" value="Penicillin-binding protein associated domain"/>
    <property type="match status" value="1"/>
</dbReference>
<accession>A0ABZ1BU73</accession>
<dbReference type="PRINTS" id="PR00725">
    <property type="entry name" value="DADACBPTASE1"/>
</dbReference>
<reference evidence="15 16" key="1">
    <citation type="journal article" date="2024" name="Front. Microbiol.">
        <title>Novel thermophilic genera Geochorda gen. nov. and Carboxydochorda gen. nov. from the deep terrestrial subsurface reveal the ecophysiological diversity in the class Limnochordia.</title>
        <authorList>
            <person name="Karnachuk O.V."/>
            <person name="Lukina A.P."/>
            <person name="Avakyan M.R."/>
            <person name="Kadnikov V.V."/>
            <person name="Begmatov S."/>
            <person name="Beletsky A.V."/>
            <person name="Vlasova K.G."/>
            <person name="Novikov A.A."/>
            <person name="Shcherbakova V.A."/>
            <person name="Mardanov A.V."/>
            <person name="Ravin N.V."/>
        </authorList>
    </citation>
    <scope>NUCLEOTIDE SEQUENCE [LARGE SCALE GENOMIC DNA]</scope>
    <source>
        <strain evidence="15 16">L945</strain>
    </source>
</reference>
<sequence>MSIRRRQGFQSLRWPSPATLLVLLTAVAALALTLAPDTPGALLPQSVVDRPLVTTTPIRGSFPVRYVQDPRQGPPVSAEAALLLEVSTGTVLYAKDEHQRRAPASTTKIITALLAIESGRLQDAVTVSRRAAGVTGSSAYLSTGERYTLEELLHGLMLPSGNDAAVAIAEHVGGSVSGFAAMMNRRARELGAYDSHFVNPHGLDDPQHHTSAYDLALFAKTAMQYPTFAAVVGRRAYTALSQQKTWHNTNRLLWSFEGATGIKTGTTSRAGNCLVAAASREGMQLISVVLGSSDRWADSARLLEYGFSAFAVVELARRGDVVAEVPVAGASSDLVVRVMAADRLAVTVPIRQVKDVRGVVRLRQLFAPVGAGQPVGELEGYLADQPFARIPLVAGEPVPRLPWWRRIF</sequence>
<keyword evidence="7" id="KW-0732">Signal</keyword>
<dbReference type="InterPro" id="IPR001967">
    <property type="entry name" value="Peptidase_S11_N"/>
</dbReference>
<comment type="catalytic activity">
    <reaction evidence="12">
        <text>Preferential cleavage: (Ac)2-L-Lys-D-Ala-|-D-Ala. Also transpeptidation of peptidyl-alanyl moieties that are N-acyl substituents of D-alanine.</text>
        <dbReference type="EC" id="3.4.16.4"/>
    </reaction>
</comment>
<dbReference type="InterPro" id="IPR012338">
    <property type="entry name" value="Beta-lactam/transpept-like"/>
</dbReference>
<keyword evidence="8 15" id="KW-0378">Hydrolase</keyword>
<keyword evidence="9" id="KW-0133">Cell shape</keyword>
<protein>
    <recommendedName>
        <fullName evidence="4">serine-type D-Ala-D-Ala carboxypeptidase</fullName>
        <ecNumber evidence="4">3.4.16.4</ecNumber>
    </recommendedName>
</protein>
<dbReference type="InterPro" id="IPR018044">
    <property type="entry name" value="Peptidase_S11"/>
</dbReference>
<dbReference type="Gene3D" id="2.60.410.10">
    <property type="entry name" value="D-Ala-D-Ala carboxypeptidase, C-terminal domain"/>
    <property type="match status" value="1"/>
</dbReference>
<evidence type="ECO:0000256" key="8">
    <source>
        <dbReference type="ARBA" id="ARBA00022801"/>
    </source>
</evidence>
<evidence type="ECO:0000256" key="5">
    <source>
        <dbReference type="ARBA" id="ARBA00022645"/>
    </source>
</evidence>
<dbReference type="Proteomes" id="UP001332192">
    <property type="component" value="Chromosome"/>
</dbReference>
<dbReference type="SMART" id="SM00936">
    <property type="entry name" value="PBP5_C"/>
    <property type="match status" value="1"/>
</dbReference>
<evidence type="ECO:0000256" key="10">
    <source>
        <dbReference type="ARBA" id="ARBA00022984"/>
    </source>
</evidence>
<dbReference type="PANTHER" id="PTHR21581:SF33">
    <property type="entry name" value="D-ALANYL-D-ALANINE CARBOXYPEPTIDASE DACB"/>
    <property type="match status" value="1"/>
</dbReference>
<comment type="pathway">
    <text evidence="2">Cell wall biogenesis; peptidoglycan biosynthesis.</text>
</comment>
<evidence type="ECO:0000256" key="7">
    <source>
        <dbReference type="ARBA" id="ARBA00022729"/>
    </source>
</evidence>
<evidence type="ECO:0000256" key="13">
    <source>
        <dbReference type="RuleBase" id="RU004016"/>
    </source>
</evidence>
<dbReference type="EC" id="3.4.16.4" evidence="4"/>
<keyword evidence="16" id="KW-1185">Reference proteome</keyword>
<evidence type="ECO:0000256" key="1">
    <source>
        <dbReference type="ARBA" id="ARBA00003217"/>
    </source>
</evidence>
<evidence type="ECO:0000256" key="9">
    <source>
        <dbReference type="ARBA" id="ARBA00022960"/>
    </source>
</evidence>
<evidence type="ECO:0000313" key="15">
    <source>
        <dbReference type="EMBL" id="WRP16347.1"/>
    </source>
</evidence>
<evidence type="ECO:0000256" key="12">
    <source>
        <dbReference type="ARBA" id="ARBA00034000"/>
    </source>
</evidence>
<name>A0ABZ1BU73_9FIRM</name>
<keyword evidence="5 15" id="KW-0121">Carboxypeptidase</keyword>
<keyword evidence="11" id="KW-0961">Cell wall biogenesis/degradation</keyword>
<dbReference type="RefSeq" id="WP_324715619.1">
    <property type="nucleotide sequence ID" value="NZ_CP141615.1"/>
</dbReference>
<keyword evidence="10" id="KW-0573">Peptidoglycan synthesis</keyword>
<evidence type="ECO:0000313" key="16">
    <source>
        <dbReference type="Proteomes" id="UP001332192"/>
    </source>
</evidence>
<dbReference type="Pfam" id="PF07943">
    <property type="entry name" value="PBP5_C"/>
    <property type="match status" value="1"/>
</dbReference>
<gene>
    <name evidence="15" type="ORF">U7230_09580</name>
</gene>
<dbReference type="InterPro" id="IPR037167">
    <property type="entry name" value="Peptidase_S11_C_sf"/>
</dbReference>
<dbReference type="EMBL" id="CP141615">
    <property type="protein sequence ID" value="WRP16347.1"/>
    <property type="molecule type" value="Genomic_DNA"/>
</dbReference>
<evidence type="ECO:0000256" key="4">
    <source>
        <dbReference type="ARBA" id="ARBA00012448"/>
    </source>
</evidence>
<dbReference type="PANTHER" id="PTHR21581">
    <property type="entry name" value="D-ALANYL-D-ALANINE CARBOXYPEPTIDASE"/>
    <property type="match status" value="1"/>
</dbReference>
<evidence type="ECO:0000256" key="2">
    <source>
        <dbReference type="ARBA" id="ARBA00004752"/>
    </source>
</evidence>
<dbReference type="GO" id="GO:0004180">
    <property type="term" value="F:carboxypeptidase activity"/>
    <property type="evidence" value="ECO:0007669"/>
    <property type="project" value="UniProtKB-KW"/>
</dbReference>
<dbReference type="Pfam" id="PF00768">
    <property type="entry name" value="Peptidase_S11"/>
    <property type="match status" value="1"/>
</dbReference>
<dbReference type="SUPFAM" id="SSF56601">
    <property type="entry name" value="beta-lactamase/transpeptidase-like"/>
    <property type="match status" value="1"/>
</dbReference>
<proteinExistence type="inferred from homology"/>
<feature type="domain" description="Peptidase S11 D-Ala-D-Ala carboxypeptidase A C-terminal" evidence="14">
    <location>
        <begin position="310"/>
        <end position="400"/>
    </location>
</feature>
<keyword evidence="6" id="KW-0645">Protease</keyword>
<comment type="similarity">
    <text evidence="3 13">Belongs to the peptidase S11 family.</text>
</comment>
<comment type="function">
    <text evidence="1">Removes C-terminal D-alanyl residues from sugar-peptide cell wall precursors.</text>
</comment>
<evidence type="ECO:0000259" key="14">
    <source>
        <dbReference type="SMART" id="SM00936"/>
    </source>
</evidence>
<evidence type="ECO:0000256" key="11">
    <source>
        <dbReference type="ARBA" id="ARBA00023316"/>
    </source>
</evidence>
<organism evidence="15 16">
    <name type="scientific">Carboxydichorda subterranea</name>
    <dbReference type="NCBI Taxonomy" id="3109565"/>
    <lineage>
        <taxon>Bacteria</taxon>
        <taxon>Bacillati</taxon>
        <taxon>Bacillota</taxon>
        <taxon>Limnochordia</taxon>
        <taxon>Limnochordales</taxon>
        <taxon>Geochordaceae</taxon>
        <taxon>Carboxydichorda</taxon>
    </lineage>
</organism>
<dbReference type="Gene3D" id="3.40.710.10">
    <property type="entry name" value="DD-peptidase/beta-lactamase superfamily"/>
    <property type="match status" value="1"/>
</dbReference>